<evidence type="ECO:0000256" key="3">
    <source>
        <dbReference type="ARBA" id="ARBA00011245"/>
    </source>
</evidence>
<dbReference type="STRING" id="1111728.GCA_000427805_01538"/>
<dbReference type="GO" id="GO:0017111">
    <property type="term" value="F:ribonucleoside triphosphate phosphatase activity"/>
    <property type="evidence" value="ECO:0007669"/>
    <property type="project" value="InterPro"/>
</dbReference>
<dbReference type="PROSITE" id="PS51462">
    <property type="entry name" value="NUDIX"/>
    <property type="match status" value="1"/>
</dbReference>
<proteinExistence type="inferred from homology"/>
<organism evidence="8 9">
    <name type="scientific">Budvicia aquatica</name>
    <dbReference type="NCBI Taxonomy" id="82979"/>
    <lineage>
        <taxon>Bacteria</taxon>
        <taxon>Pseudomonadati</taxon>
        <taxon>Pseudomonadota</taxon>
        <taxon>Gammaproteobacteria</taxon>
        <taxon>Enterobacterales</taxon>
        <taxon>Budviciaceae</taxon>
        <taxon>Budvicia</taxon>
    </lineage>
</organism>
<dbReference type="EC" id="3.6.1.-" evidence="6"/>
<dbReference type="Gene3D" id="3.90.79.10">
    <property type="entry name" value="Nucleoside Triphosphate Pyrophosphohydrolase"/>
    <property type="match status" value="1"/>
</dbReference>
<protein>
    <recommendedName>
        <fullName evidence="4 6">Phosphatase NudJ</fullName>
        <ecNumber evidence="6">3.6.1.-</ecNumber>
    </recommendedName>
</protein>
<dbReference type="Pfam" id="PF00293">
    <property type="entry name" value="NUDIX"/>
    <property type="match status" value="1"/>
</dbReference>
<keyword evidence="5 6" id="KW-0378">Hydrolase</keyword>
<dbReference type="OrthoDB" id="8594221at2"/>
<dbReference type="PROSITE" id="PS00893">
    <property type="entry name" value="NUDIX_BOX"/>
    <property type="match status" value="1"/>
</dbReference>
<feature type="domain" description="Nudix hydrolase" evidence="7">
    <location>
        <begin position="7"/>
        <end position="135"/>
    </location>
</feature>
<dbReference type="GO" id="GO:0017110">
    <property type="term" value="F:nucleoside diphosphate phosphatase activity"/>
    <property type="evidence" value="ECO:0007669"/>
    <property type="project" value="InterPro"/>
</dbReference>
<dbReference type="RefSeq" id="WP_029094551.1">
    <property type="nucleotide sequence ID" value="NZ_BRLG01000018.1"/>
</dbReference>
<comment type="cofactor">
    <cofactor evidence="1 6">
        <name>Mg(2+)</name>
        <dbReference type="ChEBI" id="CHEBI:18420"/>
    </cofactor>
</comment>
<dbReference type="Proteomes" id="UP000224974">
    <property type="component" value="Unassembled WGS sequence"/>
</dbReference>
<evidence type="ECO:0000256" key="4">
    <source>
        <dbReference type="ARBA" id="ARBA00015552"/>
    </source>
</evidence>
<evidence type="ECO:0000256" key="1">
    <source>
        <dbReference type="ARBA" id="ARBA00001946"/>
    </source>
</evidence>
<dbReference type="InterPro" id="IPR020084">
    <property type="entry name" value="NUDIX_hydrolase_CS"/>
</dbReference>
<comment type="caution">
    <text evidence="8">The sequence shown here is derived from an EMBL/GenBank/DDBJ whole genome shotgun (WGS) entry which is preliminary data.</text>
</comment>
<dbReference type="InterPro" id="IPR000086">
    <property type="entry name" value="NUDIX_hydrolase_dom"/>
</dbReference>
<sequence length="156" mass="18075">MSETQFKPHVTLACVVQAEDKFLMVEELIKGKPTLNQPAGHLEANETLLEGAQRELWEETGIIAAPQSLLQIYQWIAPDKTPFIRFTFSIDLPEIVATQPQDDDIERCLWLTYNEIIHAQNLRSPLVRQSLLRYQQTTRYPLSLLETFEWPENLLP</sequence>
<evidence type="ECO:0000313" key="8">
    <source>
        <dbReference type="EMBL" id="PHI31237.1"/>
    </source>
</evidence>
<keyword evidence="9" id="KW-1185">Reference proteome</keyword>
<reference evidence="9" key="1">
    <citation type="submission" date="2017-09" db="EMBL/GenBank/DDBJ databases">
        <title>FDA dAtabase for Regulatory Grade micrObial Sequences (FDA-ARGOS): Supporting development and validation of Infectious Disease Dx tests.</title>
        <authorList>
            <person name="Minogue T."/>
            <person name="Wolcott M."/>
            <person name="Wasieloski L."/>
            <person name="Aguilar W."/>
            <person name="Moore D."/>
            <person name="Tallon L."/>
            <person name="Sadzewicz L."/>
            <person name="Ott S."/>
            <person name="Zhao X."/>
            <person name="Nagaraj S."/>
            <person name="Vavikolanu K."/>
            <person name="Aluvathingal J."/>
            <person name="Nadendla S."/>
            <person name="Sichtig H."/>
        </authorList>
    </citation>
    <scope>NUCLEOTIDE SEQUENCE [LARGE SCALE GENOMIC DNA]</scope>
    <source>
        <strain evidence="9">FDAARGOS_387</strain>
    </source>
</reference>
<evidence type="ECO:0000313" key="9">
    <source>
        <dbReference type="Proteomes" id="UP000224974"/>
    </source>
</evidence>
<dbReference type="InterPro" id="IPR015797">
    <property type="entry name" value="NUDIX_hydrolase-like_dom_sf"/>
</dbReference>
<dbReference type="GO" id="GO:0004787">
    <property type="term" value="F:thiamine diphosphate phosphatase activity"/>
    <property type="evidence" value="ECO:0007669"/>
    <property type="project" value="InterPro"/>
</dbReference>
<comment type="subunit">
    <text evidence="3 6">Monomer.</text>
</comment>
<comment type="similarity">
    <text evidence="2 6">Belongs to the Nudix hydrolase family. NudJ subfamily.</text>
</comment>
<keyword evidence="6" id="KW-0460">Magnesium</keyword>
<dbReference type="AlphaFoldDB" id="A0A2C6DPT6"/>
<evidence type="ECO:0000256" key="5">
    <source>
        <dbReference type="ARBA" id="ARBA00022801"/>
    </source>
</evidence>
<dbReference type="SUPFAM" id="SSF55811">
    <property type="entry name" value="Nudix"/>
    <property type="match status" value="1"/>
</dbReference>
<dbReference type="PANTHER" id="PTHR43222:SF11">
    <property type="entry name" value="PHOSPHATASE NUDJ"/>
    <property type="match status" value="1"/>
</dbReference>
<evidence type="ECO:0000256" key="2">
    <source>
        <dbReference type="ARBA" id="ARBA00007608"/>
    </source>
</evidence>
<name>A0A2C6DPT6_9GAMM</name>
<dbReference type="EMBL" id="PDDX01000001">
    <property type="protein sequence ID" value="PHI31237.1"/>
    <property type="molecule type" value="Genomic_DNA"/>
</dbReference>
<accession>A0A2C6DPT6</accession>
<dbReference type="CDD" id="cd03675">
    <property type="entry name" value="NUDIX_Hydrolase"/>
    <property type="match status" value="1"/>
</dbReference>
<dbReference type="InterPro" id="IPR033713">
    <property type="entry name" value="NudJ"/>
</dbReference>
<dbReference type="PANTHER" id="PTHR43222">
    <property type="entry name" value="NUDIX HYDROLASE 23"/>
    <property type="match status" value="1"/>
</dbReference>
<gene>
    <name evidence="6" type="primary">nudJ</name>
    <name evidence="8" type="ORF">CRN84_18770</name>
</gene>
<evidence type="ECO:0000259" key="7">
    <source>
        <dbReference type="PROSITE" id="PS51462"/>
    </source>
</evidence>
<evidence type="ECO:0000256" key="6">
    <source>
        <dbReference type="RuleBase" id="RU364043"/>
    </source>
</evidence>